<dbReference type="Pfam" id="PF10442">
    <property type="entry name" value="FIST_C"/>
    <property type="match status" value="1"/>
</dbReference>
<reference evidence="3 4" key="1">
    <citation type="submission" date="2020-08" db="EMBL/GenBank/DDBJ databases">
        <title>Genomic Encyclopedia of Type Strains, Phase IV (KMG-IV): sequencing the most valuable type-strain genomes for metagenomic binning, comparative biology and taxonomic classification.</title>
        <authorList>
            <person name="Goeker M."/>
        </authorList>
    </citation>
    <scope>NUCLEOTIDE SEQUENCE [LARGE SCALE GENOMIC DNA]</scope>
    <source>
        <strain evidence="3 4">DSM 27165</strain>
    </source>
</reference>
<dbReference type="AlphaFoldDB" id="A0A840MPY0"/>
<dbReference type="GO" id="GO:0032436">
    <property type="term" value="P:positive regulation of proteasomal ubiquitin-dependent protein catabolic process"/>
    <property type="evidence" value="ECO:0007669"/>
    <property type="project" value="TreeGrafter"/>
</dbReference>
<evidence type="ECO:0000259" key="2">
    <source>
        <dbReference type="SMART" id="SM01204"/>
    </source>
</evidence>
<name>A0A840MPY0_9PROT</name>
<dbReference type="Pfam" id="PF08495">
    <property type="entry name" value="FIST"/>
    <property type="match status" value="1"/>
</dbReference>
<dbReference type="PANTHER" id="PTHR14939:SF5">
    <property type="entry name" value="F-BOX ONLY PROTEIN 22"/>
    <property type="match status" value="1"/>
</dbReference>
<evidence type="ECO:0000313" key="4">
    <source>
        <dbReference type="Proteomes" id="UP000575898"/>
    </source>
</evidence>
<dbReference type="GO" id="GO:0000209">
    <property type="term" value="P:protein polyubiquitination"/>
    <property type="evidence" value="ECO:0007669"/>
    <property type="project" value="TreeGrafter"/>
</dbReference>
<dbReference type="PANTHER" id="PTHR14939">
    <property type="entry name" value="F-BOX ONLY PROTEIN 22"/>
    <property type="match status" value="1"/>
</dbReference>
<keyword evidence="4" id="KW-1185">Reference proteome</keyword>
<comment type="caution">
    <text evidence="3">The sequence shown here is derived from an EMBL/GenBank/DDBJ whole genome shotgun (WGS) entry which is preliminary data.</text>
</comment>
<dbReference type="InterPro" id="IPR013702">
    <property type="entry name" value="FIST_domain_N"/>
</dbReference>
<feature type="domain" description="FIST" evidence="1">
    <location>
        <begin position="35"/>
        <end position="198"/>
    </location>
</feature>
<evidence type="ECO:0000259" key="1">
    <source>
        <dbReference type="SMART" id="SM00897"/>
    </source>
</evidence>
<gene>
    <name evidence="3" type="ORF">HNQ59_002807</name>
</gene>
<dbReference type="SMART" id="SM01204">
    <property type="entry name" value="FIST_C"/>
    <property type="match status" value="1"/>
</dbReference>
<proteinExistence type="predicted"/>
<dbReference type="Proteomes" id="UP000575898">
    <property type="component" value="Unassembled WGS sequence"/>
</dbReference>
<feature type="domain" description="FIST C-domain" evidence="2">
    <location>
        <begin position="199"/>
        <end position="334"/>
    </location>
</feature>
<sequence length="353" mass="37646">MKVASAIATARQPSAELVMEVIESARVAAGLARVESMLLFLTSDFSADITHTLRAVARTAGTTQIFGCTAMGLATEEEWVLDGAAAAVLVFGEGVGIAPAPVSREPDQLLTLAAPSAINQLWLNSPGSRFGGVAGDATGQGPYAIFRNAGSVMEGNVDLRMNGMRCRAAAGHGYRPLADALAVTACQGFTISSLDGMPPWQSLQRVLPGYERATSRRQLETRVALLVEMGHDIVPCPLLCLDEGSITITRKLEPGQRVFWGLRQALYSEQETASLLEAMTADTNTPPSFGLMFTSAGRGPAFYGGEDLDLQQFRRHFPNTPLLGLYGNGQIAPGQPTRMLDNSVVFSLCWPTL</sequence>
<dbReference type="InterPro" id="IPR019494">
    <property type="entry name" value="FIST_C"/>
</dbReference>
<evidence type="ECO:0000313" key="3">
    <source>
        <dbReference type="EMBL" id="MBB5019505.1"/>
    </source>
</evidence>
<accession>A0A840MPY0</accession>
<dbReference type="EMBL" id="JACHHY010000017">
    <property type="protein sequence ID" value="MBB5019505.1"/>
    <property type="molecule type" value="Genomic_DNA"/>
</dbReference>
<dbReference type="SMART" id="SM00897">
    <property type="entry name" value="FIST"/>
    <property type="match status" value="1"/>
</dbReference>
<dbReference type="RefSeq" id="WP_184040491.1">
    <property type="nucleotide sequence ID" value="NZ_JACHHY010000017.1"/>
</dbReference>
<protein>
    <submittedName>
        <fullName evidence="3">Small ligand-binding sensory domain FIST</fullName>
    </submittedName>
</protein>
<organism evidence="3 4">
    <name type="scientific">Chitinivorax tropicus</name>
    <dbReference type="NCBI Taxonomy" id="714531"/>
    <lineage>
        <taxon>Bacteria</taxon>
        <taxon>Pseudomonadati</taxon>
        <taxon>Pseudomonadota</taxon>
        <taxon>Betaproteobacteria</taxon>
        <taxon>Chitinivorax</taxon>
    </lineage>
</organism>